<keyword evidence="7" id="KW-0915">Sodium</keyword>
<gene>
    <name evidence="7 8" type="primary">nhaA</name>
    <name evidence="8" type="ORF">ACFOX3_14530</name>
</gene>
<keyword evidence="4 7" id="KW-1133">Transmembrane helix</keyword>
<dbReference type="EMBL" id="JBHSCX010000020">
    <property type="protein sequence ID" value="MFC4363528.1"/>
    <property type="molecule type" value="Genomic_DNA"/>
</dbReference>
<evidence type="ECO:0000256" key="5">
    <source>
        <dbReference type="ARBA" id="ARBA00023136"/>
    </source>
</evidence>
<sequence length="426" mass="45984">MSVSSAFQRFIAKETSAGIVLIAVTLAALLMKNSWMSGFYDSFLHTPVVIQFGALEIAKPLLLWINDGLMAIFFLLIGLEVKRELVEGNLNSVSQMTLPGIAAIGGMLIPALVYCFFNWGDETAMRGWAIPTATDIAFALGILSLLGNRVPLSLKVFLMALAIIDDLGAIVIIALFYTVELSTLSIWVASIAVATLFAMNRLGVFRRGAYVIVGVVLWVSVLKSGVHATLAGVALAFMIPLKSINDRGEVFSPSKKMEHDLHYWVSFFILPLFAFCNAGIDLRTISLSQLAAGAPMGIIFGLFVGKQFGVFGLSWLAIKLKIASMPKGATWASLYGVALLTGVGFTMSLFVDSLAFEDEALYKGADRLAVLIGSLLSGVAGYLMLYFGTKPQEDDDVIYLPSSVGSTMESLTQSAAWFKDQPPKLK</sequence>
<evidence type="ECO:0000256" key="4">
    <source>
        <dbReference type="ARBA" id="ARBA00022989"/>
    </source>
</evidence>
<feature type="transmembrane region" description="Helical" evidence="7">
    <location>
        <begin position="330"/>
        <end position="356"/>
    </location>
</feature>
<dbReference type="InterPro" id="IPR023171">
    <property type="entry name" value="Na/H_antiporter_dom_sf"/>
</dbReference>
<feature type="transmembrane region" description="Helical" evidence="7">
    <location>
        <begin position="100"/>
        <end position="119"/>
    </location>
</feature>
<keyword evidence="9" id="KW-1185">Reference proteome</keyword>
<dbReference type="Pfam" id="PF06965">
    <property type="entry name" value="Na_H_antiport_1"/>
    <property type="match status" value="1"/>
</dbReference>
<feature type="transmembrane region" description="Helical" evidence="7">
    <location>
        <begin position="158"/>
        <end position="178"/>
    </location>
</feature>
<dbReference type="HAMAP" id="MF_01844">
    <property type="entry name" value="NhaA"/>
    <property type="match status" value="1"/>
</dbReference>
<comment type="catalytic activity">
    <reaction evidence="7">
        <text>Na(+)(in) + 2 H(+)(out) = Na(+)(out) + 2 H(+)(in)</text>
        <dbReference type="Rhea" id="RHEA:29251"/>
        <dbReference type="ChEBI" id="CHEBI:15378"/>
        <dbReference type="ChEBI" id="CHEBI:29101"/>
    </reaction>
</comment>
<evidence type="ECO:0000313" key="8">
    <source>
        <dbReference type="EMBL" id="MFC4363528.1"/>
    </source>
</evidence>
<protein>
    <recommendedName>
        <fullName evidence="7">Na(+)/H(+) antiporter NhaA</fullName>
    </recommendedName>
    <alternativeName>
        <fullName evidence="7">Sodium/proton antiporter NhaA</fullName>
    </alternativeName>
</protein>
<reference evidence="9" key="1">
    <citation type="journal article" date="2019" name="Int. J. Syst. Evol. Microbiol.">
        <title>The Global Catalogue of Microorganisms (GCM) 10K type strain sequencing project: providing services to taxonomists for standard genome sequencing and annotation.</title>
        <authorList>
            <consortium name="The Broad Institute Genomics Platform"/>
            <consortium name="The Broad Institute Genome Sequencing Center for Infectious Disease"/>
            <person name="Wu L."/>
            <person name="Ma J."/>
        </authorList>
    </citation>
    <scope>NUCLEOTIDE SEQUENCE [LARGE SCALE GENOMIC DNA]</scope>
    <source>
        <strain evidence="9">CECT 8570</strain>
    </source>
</reference>
<keyword evidence="5 7" id="KW-0472">Membrane</keyword>
<feature type="transmembrane region" description="Helical" evidence="7">
    <location>
        <begin position="261"/>
        <end position="280"/>
    </location>
</feature>
<feature type="transmembrane region" description="Helical" evidence="7">
    <location>
        <begin position="368"/>
        <end position="387"/>
    </location>
</feature>
<organism evidence="8 9">
    <name type="scientific">Simiduia curdlanivorans</name>
    <dbReference type="NCBI Taxonomy" id="1492769"/>
    <lineage>
        <taxon>Bacteria</taxon>
        <taxon>Pseudomonadati</taxon>
        <taxon>Pseudomonadota</taxon>
        <taxon>Gammaproteobacteria</taxon>
        <taxon>Cellvibrionales</taxon>
        <taxon>Cellvibrionaceae</taxon>
        <taxon>Simiduia</taxon>
    </lineage>
</organism>
<comment type="similarity">
    <text evidence="7">Belongs to the NhaA Na(+)/H(+) (TC 2.A.33) antiporter family.</text>
</comment>
<comment type="caution">
    <text evidence="8">The sequence shown here is derived from an EMBL/GenBank/DDBJ whole genome shotgun (WGS) entry which is preliminary data.</text>
</comment>
<keyword evidence="7" id="KW-0813">Transport</keyword>
<dbReference type="NCBIfam" id="NF007112">
    <property type="entry name" value="PRK09561.1"/>
    <property type="match status" value="1"/>
</dbReference>
<evidence type="ECO:0000256" key="6">
    <source>
        <dbReference type="ARBA" id="ARBA00023201"/>
    </source>
</evidence>
<dbReference type="Proteomes" id="UP001595840">
    <property type="component" value="Unassembled WGS sequence"/>
</dbReference>
<dbReference type="Gene3D" id="1.20.1530.10">
    <property type="entry name" value="Na+/H+ antiporter like domain"/>
    <property type="match status" value="1"/>
</dbReference>
<evidence type="ECO:0000256" key="7">
    <source>
        <dbReference type="HAMAP-Rule" id="MF_01844"/>
    </source>
</evidence>
<dbReference type="PANTHER" id="PTHR30341">
    <property type="entry name" value="SODIUM ION/PROTON ANTIPORTER NHAA-RELATED"/>
    <property type="match status" value="1"/>
</dbReference>
<evidence type="ECO:0000256" key="2">
    <source>
        <dbReference type="ARBA" id="ARBA00022475"/>
    </source>
</evidence>
<keyword evidence="7" id="KW-0050">Antiport</keyword>
<feature type="transmembrane region" description="Helical" evidence="7">
    <location>
        <begin position="292"/>
        <end position="318"/>
    </location>
</feature>
<dbReference type="InterPro" id="IPR004670">
    <property type="entry name" value="NhaA"/>
</dbReference>
<dbReference type="RefSeq" id="WP_290261410.1">
    <property type="nucleotide sequence ID" value="NZ_JAUFQG010000004.1"/>
</dbReference>
<dbReference type="PANTHER" id="PTHR30341:SF0">
    <property type="entry name" value="NA(+)_H(+) ANTIPORTER NHAA"/>
    <property type="match status" value="1"/>
</dbReference>
<feature type="transmembrane region" description="Helical" evidence="7">
    <location>
        <begin position="184"/>
        <end position="202"/>
    </location>
</feature>
<dbReference type="NCBIfam" id="TIGR00773">
    <property type="entry name" value="NhaA"/>
    <property type="match status" value="1"/>
</dbReference>
<dbReference type="NCBIfam" id="NF007111">
    <property type="entry name" value="PRK09560.1"/>
    <property type="match status" value="1"/>
</dbReference>
<keyword evidence="6 7" id="KW-0739">Sodium transport</keyword>
<evidence type="ECO:0000256" key="1">
    <source>
        <dbReference type="ARBA" id="ARBA00004429"/>
    </source>
</evidence>
<keyword evidence="2 7" id="KW-1003">Cell membrane</keyword>
<evidence type="ECO:0000256" key="3">
    <source>
        <dbReference type="ARBA" id="ARBA00022692"/>
    </source>
</evidence>
<feature type="transmembrane region" description="Helical" evidence="7">
    <location>
        <begin position="125"/>
        <end position="146"/>
    </location>
</feature>
<comment type="subcellular location">
    <subcellularLocation>
        <location evidence="1">Cell inner membrane</location>
        <topology evidence="1">Multi-pass membrane protein</topology>
    </subcellularLocation>
    <subcellularLocation>
        <location evidence="7">Cell membrane</location>
        <topology evidence="7">Multi-pass membrane protein</topology>
    </subcellularLocation>
</comment>
<name>A0ABV8V8P2_9GAMM</name>
<keyword evidence="7" id="KW-0406">Ion transport</keyword>
<evidence type="ECO:0000313" key="9">
    <source>
        <dbReference type="Proteomes" id="UP001595840"/>
    </source>
</evidence>
<feature type="transmembrane region" description="Helical" evidence="7">
    <location>
        <begin position="209"/>
        <end position="241"/>
    </location>
</feature>
<keyword evidence="3 7" id="KW-0812">Transmembrane</keyword>
<feature type="transmembrane region" description="Helical" evidence="7">
    <location>
        <begin position="12"/>
        <end position="31"/>
    </location>
</feature>
<accession>A0ABV8V8P2</accession>
<proteinExistence type="inferred from homology"/>
<comment type="function">
    <text evidence="7">Na(+)/H(+) antiporter that extrudes sodium in exchange for external protons.</text>
</comment>